<feature type="transmembrane region" description="Helical" evidence="6">
    <location>
        <begin position="421"/>
        <end position="443"/>
    </location>
</feature>
<dbReference type="InterPro" id="IPR025857">
    <property type="entry name" value="MacB_PCD"/>
</dbReference>
<dbReference type="Pfam" id="PF12704">
    <property type="entry name" value="MacB_PCD"/>
    <property type="match status" value="1"/>
</dbReference>
<evidence type="ECO:0000256" key="6">
    <source>
        <dbReference type="SAM" id="Phobius"/>
    </source>
</evidence>
<dbReference type="RefSeq" id="WP_196102589.1">
    <property type="nucleotide sequence ID" value="NZ_CP064942.1"/>
</dbReference>
<sequence length="837" mass="87300">MSVAWRIARRELRGGLRGFTVFLLCLALGVGAIAAVGSVRAGIEAGLAREGAALLGGDAQAEFTYRFATEEERAWLDSVATEVSETVDFRSMAVVGEDRGLTQVRGVDDLYPLYGAVELEPAIPLSDALETRDLPGAVMQPVLAERLGLEVGDTFRLGTQDFELRAILTREPDGAGAGFGLGPRTIVTLEGLEGSGLITPGTLYETEYRLRVPDGTDLGALEAAAEDRFADAGLRWRDSRNGAPGVARFVERLGAFLVLVGLSGLAVGGLGVSAAVRSYLEAKTDTIATLKTLGAEGRTIFLTYLFQTGLLTLLGVGIGLMLGALAPILLGPIIEAQLPVPAVFTVYPGPLAEAALYGILTALIFIIWPLARAQDIRAASLFRDITGGEQTMPRPVYLAGIAALLALLIGLAAWFSGVWNLALGAASGILGALVILAMMARVVRAITRSLARSRAARGRPALRLALGSVGGPGGETASVVLSLGLGLTVLAAVGQIESNTRNAIAQDLPEIAPAYFFVDIQNDQLPTFLERAYADEGVERIDTAPMLRGIITEINGQNARQVAGDHWTLNGDRGVTYSQAQPEDAVLTAGEWWPEDYSGPPLVSFAAEEGAELGLSIGDSITVNILGRDIEAEIANFRVVEFGNAGINFIMAMNEGALAGAPHTHIATLYAEEAAEGRLLRTLAGEFPNITAIGVRDAIDRVSEALSGLAAATSYGAAATLVTGFVVLIGAAAAGTRRRVFEAAVLKTLGAARARILASFALRSAILGAAAGLVAILAGALGGWAVMTFVMDAPYAFEPVSAFAIVIGGALASLLAGLAFAWPPLAARPARVLRSRD</sequence>
<dbReference type="PANTHER" id="PTHR30287">
    <property type="entry name" value="MEMBRANE COMPONENT OF PREDICTED ABC SUPERFAMILY METABOLITE UPTAKE TRANSPORTER"/>
    <property type="match status" value="1"/>
</dbReference>
<feature type="domain" description="ABC3 transporter permease C-terminal" evidence="7">
    <location>
        <begin position="260"/>
        <end position="373"/>
    </location>
</feature>
<dbReference type="InterPro" id="IPR003838">
    <property type="entry name" value="ABC3_permease_C"/>
</dbReference>
<dbReference type="EMBL" id="CP064942">
    <property type="protein sequence ID" value="QPH53380.1"/>
    <property type="molecule type" value="Genomic_DNA"/>
</dbReference>
<dbReference type="KEGG" id="poz:I0K15_16565"/>
<reference evidence="9 10" key="1">
    <citation type="submission" date="2020-11" db="EMBL/GenBank/DDBJ databases">
        <title>Description of Pontivivens ytuae sp. nov. isolated from deep sea sediment of Mariana Trench.</title>
        <authorList>
            <person name="Wang Z."/>
            <person name="Sun Q.-L."/>
            <person name="Xu X.-D."/>
            <person name="Tang Y.-Z."/>
            <person name="Zhang J."/>
        </authorList>
    </citation>
    <scope>NUCLEOTIDE SEQUENCE [LARGE SCALE GENOMIC DNA]</scope>
    <source>
        <strain evidence="9 10">MT2928</strain>
    </source>
</reference>
<dbReference type="PANTHER" id="PTHR30287:SF1">
    <property type="entry name" value="INNER MEMBRANE PROTEIN"/>
    <property type="match status" value="1"/>
</dbReference>
<feature type="transmembrane region" description="Helical" evidence="6">
    <location>
        <begin position="715"/>
        <end position="735"/>
    </location>
</feature>
<organism evidence="9 10">
    <name type="scientific">Pontivivens ytuae</name>
    <dbReference type="NCBI Taxonomy" id="2789856"/>
    <lineage>
        <taxon>Bacteria</taxon>
        <taxon>Pseudomonadati</taxon>
        <taxon>Pseudomonadota</taxon>
        <taxon>Alphaproteobacteria</taxon>
        <taxon>Rhodobacterales</taxon>
        <taxon>Paracoccaceae</taxon>
        <taxon>Pontivivens</taxon>
    </lineage>
</organism>
<feature type="transmembrane region" description="Helical" evidence="6">
    <location>
        <begin position="354"/>
        <end position="371"/>
    </location>
</feature>
<feature type="transmembrane region" description="Helical" evidence="6">
    <location>
        <begin position="396"/>
        <end position="415"/>
    </location>
</feature>
<dbReference type="InterPro" id="IPR036640">
    <property type="entry name" value="ABC1_TM_sf"/>
</dbReference>
<dbReference type="GO" id="GO:0005524">
    <property type="term" value="F:ATP binding"/>
    <property type="evidence" value="ECO:0007669"/>
    <property type="project" value="InterPro"/>
</dbReference>
<evidence type="ECO:0000256" key="2">
    <source>
        <dbReference type="ARBA" id="ARBA00022475"/>
    </source>
</evidence>
<feature type="transmembrane region" description="Helical" evidence="6">
    <location>
        <begin position="802"/>
        <end position="826"/>
    </location>
</feature>
<feature type="domain" description="MacB-like periplasmic core" evidence="8">
    <location>
        <begin position="22"/>
        <end position="227"/>
    </location>
</feature>
<keyword evidence="5 6" id="KW-0472">Membrane</keyword>
<comment type="subcellular location">
    <subcellularLocation>
        <location evidence="1">Cell membrane</location>
        <topology evidence="1">Multi-pass membrane protein</topology>
    </subcellularLocation>
</comment>
<name>A0A7S9LQZ2_9RHOB</name>
<keyword evidence="3 6" id="KW-0812">Transmembrane</keyword>
<proteinExistence type="predicted"/>
<dbReference type="Pfam" id="PF02687">
    <property type="entry name" value="FtsX"/>
    <property type="match status" value="2"/>
</dbReference>
<evidence type="ECO:0000256" key="4">
    <source>
        <dbReference type="ARBA" id="ARBA00022989"/>
    </source>
</evidence>
<feature type="transmembrane region" description="Helical" evidence="6">
    <location>
        <begin position="253"/>
        <end position="280"/>
    </location>
</feature>
<gene>
    <name evidence="9" type="ORF">I0K15_16565</name>
</gene>
<accession>A0A7S9LQZ2</accession>
<evidence type="ECO:0000259" key="7">
    <source>
        <dbReference type="Pfam" id="PF02687"/>
    </source>
</evidence>
<dbReference type="Proteomes" id="UP000594800">
    <property type="component" value="Chromosome"/>
</dbReference>
<dbReference type="GO" id="GO:0005886">
    <property type="term" value="C:plasma membrane"/>
    <property type="evidence" value="ECO:0007669"/>
    <property type="project" value="UniProtKB-SubCell"/>
</dbReference>
<evidence type="ECO:0000313" key="9">
    <source>
        <dbReference type="EMBL" id="QPH53380.1"/>
    </source>
</evidence>
<protein>
    <submittedName>
        <fullName evidence="9">ABC transporter permease</fullName>
    </submittedName>
</protein>
<evidence type="ECO:0000256" key="5">
    <source>
        <dbReference type="ARBA" id="ARBA00023136"/>
    </source>
</evidence>
<dbReference type="AlphaFoldDB" id="A0A7S9LQZ2"/>
<evidence type="ECO:0000313" key="10">
    <source>
        <dbReference type="Proteomes" id="UP000594800"/>
    </source>
</evidence>
<dbReference type="SUPFAM" id="SSF90123">
    <property type="entry name" value="ABC transporter transmembrane region"/>
    <property type="match status" value="1"/>
</dbReference>
<evidence type="ECO:0000256" key="3">
    <source>
        <dbReference type="ARBA" id="ARBA00022692"/>
    </source>
</evidence>
<feature type="domain" description="ABC3 transporter permease C-terminal" evidence="7">
    <location>
        <begin position="718"/>
        <end position="822"/>
    </location>
</feature>
<keyword evidence="10" id="KW-1185">Reference proteome</keyword>
<evidence type="ECO:0000259" key="8">
    <source>
        <dbReference type="Pfam" id="PF12704"/>
    </source>
</evidence>
<feature type="transmembrane region" description="Helical" evidence="6">
    <location>
        <begin position="464"/>
        <end position="493"/>
    </location>
</feature>
<keyword evidence="4 6" id="KW-1133">Transmembrane helix</keyword>
<dbReference type="InterPro" id="IPR038766">
    <property type="entry name" value="Membrane_comp_ABC_pdt"/>
</dbReference>
<evidence type="ECO:0000256" key="1">
    <source>
        <dbReference type="ARBA" id="ARBA00004651"/>
    </source>
</evidence>
<keyword evidence="2" id="KW-1003">Cell membrane</keyword>
<feature type="transmembrane region" description="Helical" evidence="6">
    <location>
        <begin position="756"/>
        <end position="782"/>
    </location>
</feature>
<feature type="transmembrane region" description="Helical" evidence="6">
    <location>
        <begin position="301"/>
        <end position="334"/>
    </location>
</feature>